<evidence type="ECO:0000313" key="2">
    <source>
        <dbReference type="EMBL" id="MEB8336463.1"/>
    </source>
</evidence>
<comment type="caution">
    <text evidence="2">The sequence shown here is derived from an EMBL/GenBank/DDBJ whole genome shotgun (WGS) entry which is preliminary data.</text>
</comment>
<dbReference type="RefSeq" id="WP_326014089.1">
    <property type="nucleotide sequence ID" value="NZ_JAOZYC010000006.1"/>
</dbReference>
<name>A0ABU6EZ13_9ACTN</name>
<keyword evidence="1" id="KW-1133">Transmembrane helix</keyword>
<evidence type="ECO:0000256" key="1">
    <source>
        <dbReference type="SAM" id="Phobius"/>
    </source>
</evidence>
<protein>
    <recommendedName>
        <fullName evidence="4">ABC transporter substrate-binding protein</fullName>
    </recommendedName>
</protein>
<sequence length="537" mass="58968">MRGRWTDRRNWPWLPRRIRFRVFGLIDVIALWVVVGALVGGGAWWGVDTYLDHRNYCSDSHELRRMGSSDECIGVTERPDALGDPDLKDVLGRIAGENEIAEKSGKRQVSVAVVMPYTARTPGAAMSPELIRHALQGAYAAQHVFNTGPNTKDTAIRLVFANVGEYLNYWSPVTRELVARTEDEQAPLVAAIGFPNSDSRTLDAVRSLAKHRIPSVSAALSANGMEDQYLFKVSPSNRQFAEALKGYVDANGMNRAKAFMIADSRKDDDYVSNLRNVFYEEFGAEYGIDHDPVDGRIGRYQGKKGPQQGKTGVFGQAVDAMCSAGTRTVFLAGRDADLEPFLRSIRLTTSCGDYPKDDPLSILRVSTGRDPGTESPEIRRIAENMNIQIVTAAAVDAPRWDHGGEQAPGRFQDFAAAYEGSFPHERHNALNDGYAAMFHDALSAVNRAVYQAYEDGGPPVTQDDVNRQLGQGSPSDKCAQCVPAATGDFTFADELEGPKGHWPVCKPVPIVTFPKENRSKSPLYRTYESASSTCPAP</sequence>
<reference evidence="2 3" key="1">
    <citation type="submission" date="2022-10" db="EMBL/GenBank/DDBJ databases">
        <authorList>
            <person name="Xie J."/>
            <person name="Shen N."/>
        </authorList>
    </citation>
    <scope>NUCLEOTIDE SEQUENCE [LARGE SCALE GENOMIC DNA]</scope>
    <source>
        <strain evidence="2 3">YIM65594</strain>
    </source>
</reference>
<dbReference type="Gene3D" id="3.40.50.2300">
    <property type="match status" value="2"/>
</dbReference>
<organism evidence="2 3">
    <name type="scientific">Streptomyces endophyticus</name>
    <dbReference type="NCBI Taxonomy" id="714166"/>
    <lineage>
        <taxon>Bacteria</taxon>
        <taxon>Bacillati</taxon>
        <taxon>Actinomycetota</taxon>
        <taxon>Actinomycetes</taxon>
        <taxon>Kitasatosporales</taxon>
        <taxon>Streptomycetaceae</taxon>
        <taxon>Streptomyces</taxon>
    </lineage>
</organism>
<evidence type="ECO:0000313" key="3">
    <source>
        <dbReference type="Proteomes" id="UP001354931"/>
    </source>
</evidence>
<keyword evidence="1" id="KW-0472">Membrane</keyword>
<keyword evidence="3" id="KW-1185">Reference proteome</keyword>
<keyword evidence="1" id="KW-0812">Transmembrane</keyword>
<feature type="transmembrane region" description="Helical" evidence="1">
    <location>
        <begin position="20"/>
        <end position="47"/>
    </location>
</feature>
<gene>
    <name evidence="2" type="ORF">OKJ99_02865</name>
</gene>
<dbReference type="EMBL" id="JAOZYC010000006">
    <property type="protein sequence ID" value="MEB8336463.1"/>
    <property type="molecule type" value="Genomic_DNA"/>
</dbReference>
<dbReference type="InterPro" id="IPR028082">
    <property type="entry name" value="Peripla_BP_I"/>
</dbReference>
<dbReference type="SUPFAM" id="SSF53822">
    <property type="entry name" value="Periplasmic binding protein-like I"/>
    <property type="match status" value="1"/>
</dbReference>
<proteinExistence type="predicted"/>
<evidence type="ECO:0008006" key="4">
    <source>
        <dbReference type="Google" id="ProtNLM"/>
    </source>
</evidence>
<dbReference type="Proteomes" id="UP001354931">
    <property type="component" value="Unassembled WGS sequence"/>
</dbReference>
<accession>A0ABU6EZ13</accession>